<dbReference type="PANTHER" id="PTHR33127:SF89">
    <property type="entry name" value="OS06G0135800 PROTEIN"/>
    <property type="match status" value="1"/>
</dbReference>
<dbReference type="InterPro" id="IPR043127">
    <property type="entry name" value="Sec-1-like_dom3a"/>
</dbReference>
<evidence type="ECO:0000259" key="1">
    <source>
        <dbReference type="Pfam" id="PF03478"/>
    </source>
</evidence>
<dbReference type="EMBL" id="BQKI01000081">
    <property type="protein sequence ID" value="GJN29733.1"/>
    <property type="molecule type" value="Genomic_DNA"/>
</dbReference>
<evidence type="ECO:0000313" key="4">
    <source>
        <dbReference type="Proteomes" id="UP001054889"/>
    </source>
</evidence>
<dbReference type="PANTHER" id="PTHR33127">
    <property type="entry name" value="TRANSMEMBRANE PROTEIN"/>
    <property type="match status" value="1"/>
</dbReference>
<proteinExistence type="predicted"/>
<reference evidence="2" key="2">
    <citation type="submission" date="2021-12" db="EMBL/GenBank/DDBJ databases">
        <title>Resequencing data analysis of finger millet.</title>
        <authorList>
            <person name="Hatakeyama M."/>
            <person name="Aluri S."/>
            <person name="Balachadran M.T."/>
            <person name="Sivarajan S.R."/>
            <person name="Poveda L."/>
            <person name="Shimizu-Inatsugi R."/>
            <person name="Schlapbach R."/>
            <person name="Sreeman S.M."/>
            <person name="Shimizu K.K."/>
        </authorList>
    </citation>
    <scope>NUCLEOTIDE SEQUENCE</scope>
</reference>
<dbReference type="EMBL" id="BQKI01000081">
    <property type="protein sequence ID" value="GJN29796.1"/>
    <property type="molecule type" value="Genomic_DNA"/>
</dbReference>
<dbReference type="InterPro" id="IPR036045">
    <property type="entry name" value="Sec1-like_sf"/>
</dbReference>
<dbReference type="SUPFAM" id="SSF56815">
    <property type="entry name" value="Sec1/munc18-like (SM) proteins"/>
    <property type="match status" value="1"/>
</dbReference>
<dbReference type="Proteomes" id="UP001054889">
    <property type="component" value="Unassembled WGS sequence"/>
</dbReference>
<dbReference type="AlphaFoldDB" id="A0AAV5F4F0"/>
<feature type="domain" description="KIB1-4 beta-propeller" evidence="1">
    <location>
        <begin position="218"/>
        <end position="490"/>
    </location>
</feature>
<dbReference type="Pfam" id="PF03478">
    <property type="entry name" value="Beta-prop_KIB1-4"/>
    <property type="match status" value="1"/>
</dbReference>
<reference evidence="2" key="1">
    <citation type="journal article" date="2018" name="DNA Res.">
        <title>Multiple hybrid de novo genome assembly of finger millet, an orphan allotetraploid crop.</title>
        <authorList>
            <person name="Hatakeyama M."/>
            <person name="Aluri S."/>
            <person name="Balachadran M.T."/>
            <person name="Sivarajan S.R."/>
            <person name="Patrignani A."/>
            <person name="Gruter S."/>
            <person name="Poveda L."/>
            <person name="Shimizu-Inatsugi R."/>
            <person name="Baeten J."/>
            <person name="Francoijs K.J."/>
            <person name="Nataraja K.N."/>
            <person name="Reddy Y.A.N."/>
            <person name="Phadnis S."/>
            <person name="Ravikumar R.L."/>
            <person name="Schlapbach R."/>
            <person name="Sreeman S.M."/>
            <person name="Shimizu K.K."/>
        </authorList>
    </citation>
    <scope>NUCLEOTIDE SEQUENCE</scope>
</reference>
<organism evidence="2 4">
    <name type="scientific">Eleusine coracana subsp. coracana</name>
    <dbReference type="NCBI Taxonomy" id="191504"/>
    <lineage>
        <taxon>Eukaryota</taxon>
        <taxon>Viridiplantae</taxon>
        <taxon>Streptophyta</taxon>
        <taxon>Embryophyta</taxon>
        <taxon>Tracheophyta</taxon>
        <taxon>Spermatophyta</taxon>
        <taxon>Magnoliopsida</taxon>
        <taxon>Liliopsida</taxon>
        <taxon>Poales</taxon>
        <taxon>Poaceae</taxon>
        <taxon>PACMAD clade</taxon>
        <taxon>Chloridoideae</taxon>
        <taxon>Cynodonteae</taxon>
        <taxon>Eleusininae</taxon>
        <taxon>Eleusine</taxon>
    </lineage>
</organism>
<name>A0AAV5F4F0_ELECO</name>
<comment type="caution">
    <text evidence="2">The sequence shown here is derived from an EMBL/GenBank/DDBJ whole genome shotgun (WGS) entry which is preliminary data.</text>
</comment>
<accession>A0AAV5F4F0</accession>
<keyword evidence="4" id="KW-1185">Reference proteome</keyword>
<dbReference type="InterPro" id="IPR005174">
    <property type="entry name" value="KIB1-4_b-propeller"/>
</dbReference>
<evidence type="ECO:0000313" key="2">
    <source>
        <dbReference type="EMBL" id="GJN29733.1"/>
    </source>
</evidence>
<gene>
    <name evidence="2" type="primary">gb17984</name>
    <name evidence="3" type="synonym">gb18051</name>
    <name evidence="2" type="ORF">PR202_gb17984</name>
    <name evidence="3" type="ORF">PR202_gb18051</name>
</gene>
<evidence type="ECO:0000313" key="3">
    <source>
        <dbReference type="EMBL" id="GJN29796.1"/>
    </source>
</evidence>
<sequence length="523" mass="57440">MDGSKYIYEVSKADSEPEKKEALLEDHDPIWLELRHAHIADVSSVLLCNGASERLYEKMNNFVAKNKAAQLHSRWIIFLDSDVQMQMFGTSAIAGKINKFIREYGLRDIGQLEQDLVFGDAGAKEVISILRSKQELIEKLSKGELPLNEYPSMGEPSSSAPALPSKSSTEILFIHHRKKQRDLSGYPRDSKLMAAPTNLPLPCLVFDYGDIAQPTTVFSVADGAHHVCDADELRGKRSWPTSSGWVLTWDPATSATYLWNPSSAPGNENNRRVALPPMAHPPPAGSVCALSGSPTAGCTVVLSEPGESTVLWYCHVGDGATWTRHEYDIGTLSVPRFLAGTPPMKRFFVRVASWRGRFYYHRSETELGVIDFPTTAGGSPEFSVLTLAKPVPLRDPGPGSWLQASVYPVDVDGNLHLVYVVKHGPDLENVAYVGVYRMDSAGRNEFVKVESIGDRAVVTGNGSGAWCPATEFGLTSNCVYWMSPFDKRLHLFDIGAGTESVQDPCTGVAEPARHPFWVVPVHP</sequence>
<protein>
    <recommendedName>
        <fullName evidence="1">KIB1-4 beta-propeller domain-containing protein</fullName>
    </recommendedName>
</protein>
<dbReference type="Gene3D" id="3.90.830.10">
    <property type="entry name" value="Syntaxin Binding Protein 1, Chain A, domain 2"/>
    <property type="match status" value="1"/>
</dbReference>